<evidence type="ECO:0000256" key="1">
    <source>
        <dbReference type="ARBA" id="ARBA00009437"/>
    </source>
</evidence>
<dbReference type="PRINTS" id="PR00039">
    <property type="entry name" value="HTHLYSR"/>
</dbReference>
<evidence type="ECO:0000313" key="6">
    <source>
        <dbReference type="EMBL" id="QLL65031.1"/>
    </source>
</evidence>
<geneLocation type="plasmid" evidence="7">
    <name>pemeittgr7c</name>
</geneLocation>
<dbReference type="GO" id="GO:0045893">
    <property type="term" value="P:positive regulation of DNA-templated transcription"/>
    <property type="evidence" value="ECO:0007669"/>
    <property type="project" value="InterPro"/>
</dbReference>
<dbReference type="InterPro" id="IPR012787">
    <property type="entry name" value="TF_PcaQ"/>
</dbReference>
<reference evidence="6 7" key="1">
    <citation type="submission" date="2019-06" db="EMBL/GenBank/DDBJ databases">
        <title>Complete genome sequence of Ensifer mexicanus ITTG R7 isolated from nodules of Acacia angustissima (Mill.) Kuntze.</title>
        <authorList>
            <person name="Rincon-Rosales R."/>
            <person name="Rogel M.A."/>
            <person name="Guerrero G."/>
            <person name="Rincon-Molina C.I."/>
            <person name="Lopez-Lopez A."/>
            <person name="Martinez-Romero E."/>
        </authorList>
    </citation>
    <scope>NUCLEOTIDE SEQUENCE [LARGE SCALE GENOMIC DNA]</scope>
    <source>
        <strain evidence="6 7">ITTG R7</strain>
        <plasmid evidence="7">pemeittgr7c</plasmid>
    </source>
</reference>
<comment type="similarity">
    <text evidence="1">Belongs to the LysR transcriptional regulatory family.</text>
</comment>
<dbReference type="InterPro" id="IPR005119">
    <property type="entry name" value="LysR_subst-bd"/>
</dbReference>
<evidence type="ECO:0000259" key="5">
    <source>
        <dbReference type="PROSITE" id="PS50931"/>
    </source>
</evidence>
<evidence type="ECO:0000256" key="4">
    <source>
        <dbReference type="ARBA" id="ARBA00023163"/>
    </source>
</evidence>
<dbReference type="PROSITE" id="PS50931">
    <property type="entry name" value="HTH_LYSR"/>
    <property type="match status" value="1"/>
</dbReference>
<dbReference type="GO" id="GO:0003700">
    <property type="term" value="F:DNA-binding transcription factor activity"/>
    <property type="evidence" value="ECO:0007669"/>
    <property type="project" value="InterPro"/>
</dbReference>
<dbReference type="GO" id="GO:0019619">
    <property type="term" value="P:3,4-dihydroxybenzoate catabolic process"/>
    <property type="evidence" value="ECO:0007669"/>
    <property type="project" value="InterPro"/>
</dbReference>
<sequence length="364" mass="40284">MRWRQCRRSFGLRLAFGAGPSRLMPPETGSSFTERIPQVPSRAMRRAAGMGEERKMTRRLFNPRLRLRHIVCFLEVARLGGIAKVAMELHITQPAVTKTIQDLEELLGTALFVRGYRQFTLTDAGKVFLHYALSSVNMLRQGCNILEDIEKNSTIVRVGALPTASSSVLPPAVKEFADQSIRAKLVVVTGLNDYLLSQLRLGDLDFVIGRMADPEKMTGLTFEHLCSERVVLAVRPGHPLLEEPLQFDRIANYRLIIPPVGSIIRQSVEKMFMMHGITKFDDAIQSVSSNFGRGLACASDYVWAISEGVVRHDVEAGTLVLLPVDTTETAGPVGLTKRVDYTPSFAADALMTILRNTVTASTTI</sequence>
<dbReference type="InterPro" id="IPR036388">
    <property type="entry name" value="WH-like_DNA-bd_sf"/>
</dbReference>
<dbReference type="InterPro" id="IPR050950">
    <property type="entry name" value="HTH-type_LysR_regulators"/>
</dbReference>
<dbReference type="EMBL" id="CP041241">
    <property type="protein sequence ID" value="QLL65031.1"/>
    <property type="molecule type" value="Genomic_DNA"/>
</dbReference>
<feature type="domain" description="HTH lysR-type" evidence="5">
    <location>
        <begin position="65"/>
        <end position="122"/>
    </location>
</feature>
<gene>
    <name evidence="6" type="primary">pcaQ</name>
    <name evidence="6" type="ORF">FKV68_27070</name>
</gene>
<dbReference type="InterPro" id="IPR000847">
    <property type="entry name" value="LysR_HTH_N"/>
</dbReference>
<dbReference type="Proteomes" id="UP000510721">
    <property type="component" value="Plasmid pEmeITTGR7c"/>
</dbReference>
<name>A0A859R239_9HYPH</name>
<dbReference type="PANTHER" id="PTHR30419">
    <property type="entry name" value="HTH-TYPE TRANSCRIPTIONAL REGULATOR YBHD"/>
    <property type="match status" value="1"/>
</dbReference>
<dbReference type="SUPFAM" id="SSF53850">
    <property type="entry name" value="Periplasmic binding protein-like II"/>
    <property type="match status" value="1"/>
</dbReference>
<organism evidence="6 7">
    <name type="scientific">Sinorhizobium mexicanum</name>
    <dbReference type="NCBI Taxonomy" id="375549"/>
    <lineage>
        <taxon>Bacteria</taxon>
        <taxon>Pseudomonadati</taxon>
        <taxon>Pseudomonadota</taxon>
        <taxon>Alphaproteobacteria</taxon>
        <taxon>Hyphomicrobiales</taxon>
        <taxon>Rhizobiaceae</taxon>
        <taxon>Sinorhizobium/Ensifer group</taxon>
        <taxon>Sinorhizobium</taxon>
    </lineage>
</organism>
<keyword evidence="3" id="KW-0238">DNA-binding</keyword>
<dbReference type="Pfam" id="PF00126">
    <property type="entry name" value="HTH_1"/>
    <property type="match status" value="1"/>
</dbReference>
<dbReference type="PANTHER" id="PTHR30419:SF8">
    <property type="entry name" value="NITROGEN ASSIMILATION TRANSCRIPTIONAL ACTIVATOR-RELATED"/>
    <property type="match status" value="1"/>
</dbReference>
<dbReference type="KEGG" id="emx:FKV68_27070"/>
<accession>A0A859R239</accession>
<keyword evidence="6" id="KW-0614">Plasmid</keyword>
<dbReference type="GO" id="GO:0003677">
    <property type="term" value="F:DNA binding"/>
    <property type="evidence" value="ECO:0007669"/>
    <property type="project" value="UniProtKB-KW"/>
</dbReference>
<evidence type="ECO:0000313" key="7">
    <source>
        <dbReference type="Proteomes" id="UP000510721"/>
    </source>
</evidence>
<dbReference type="GO" id="GO:0005829">
    <property type="term" value="C:cytosol"/>
    <property type="evidence" value="ECO:0007669"/>
    <property type="project" value="TreeGrafter"/>
</dbReference>
<keyword evidence="7" id="KW-1185">Reference proteome</keyword>
<dbReference type="Pfam" id="PF03466">
    <property type="entry name" value="LysR_substrate"/>
    <property type="match status" value="1"/>
</dbReference>
<protein>
    <submittedName>
        <fullName evidence="6">Pca operon transcription factor PcaQ</fullName>
    </submittedName>
</protein>
<evidence type="ECO:0000256" key="3">
    <source>
        <dbReference type="ARBA" id="ARBA00023125"/>
    </source>
</evidence>
<dbReference type="Gene3D" id="3.40.190.10">
    <property type="entry name" value="Periplasmic binding protein-like II"/>
    <property type="match status" value="2"/>
</dbReference>
<dbReference type="AlphaFoldDB" id="A0A859R239"/>
<evidence type="ECO:0000256" key="2">
    <source>
        <dbReference type="ARBA" id="ARBA00023015"/>
    </source>
</evidence>
<dbReference type="NCBIfam" id="TIGR02424">
    <property type="entry name" value="TF_pcaQ"/>
    <property type="match status" value="1"/>
</dbReference>
<dbReference type="InterPro" id="IPR036390">
    <property type="entry name" value="WH_DNA-bd_sf"/>
</dbReference>
<dbReference type="SUPFAM" id="SSF46785">
    <property type="entry name" value="Winged helix' DNA-binding domain"/>
    <property type="match status" value="1"/>
</dbReference>
<keyword evidence="2" id="KW-0805">Transcription regulation</keyword>
<keyword evidence="4" id="KW-0804">Transcription</keyword>
<proteinExistence type="inferred from homology"/>
<dbReference type="Gene3D" id="1.10.10.10">
    <property type="entry name" value="Winged helix-like DNA-binding domain superfamily/Winged helix DNA-binding domain"/>
    <property type="match status" value="1"/>
</dbReference>